<dbReference type="AlphaFoldDB" id="A0A941BCK4"/>
<comment type="caution">
    <text evidence="2">The sequence shown here is derived from an EMBL/GenBank/DDBJ whole genome shotgun (WGS) entry which is preliminary data.</text>
</comment>
<gene>
    <name evidence="2" type="ORF">J8N05_42480</name>
</gene>
<dbReference type="PROSITE" id="PS51257">
    <property type="entry name" value="PROKAR_LIPOPROTEIN"/>
    <property type="match status" value="1"/>
</dbReference>
<organism evidence="2 3">
    <name type="scientific">Streptomyces liliiviolaceus</name>
    <dbReference type="NCBI Taxonomy" id="2823109"/>
    <lineage>
        <taxon>Bacteria</taxon>
        <taxon>Bacillati</taxon>
        <taxon>Actinomycetota</taxon>
        <taxon>Actinomycetes</taxon>
        <taxon>Kitasatosporales</taxon>
        <taxon>Streptomycetaceae</taxon>
        <taxon>Streptomyces</taxon>
    </lineage>
</organism>
<reference evidence="2 3" key="1">
    <citation type="submission" date="2021-04" db="EMBL/GenBank/DDBJ databases">
        <authorList>
            <person name="Tang X."/>
            <person name="Zhou X."/>
            <person name="Chen X."/>
            <person name="Cernava T."/>
            <person name="Zhang C."/>
        </authorList>
    </citation>
    <scope>NUCLEOTIDE SEQUENCE [LARGE SCALE GENOMIC DNA]</scope>
    <source>
        <strain evidence="2 3">BH-SS-21</strain>
    </source>
</reference>
<evidence type="ECO:0008006" key="4">
    <source>
        <dbReference type="Google" id="ProtNLM"/>
    </source>
</evidence>
<evidence type="ECO:0000256" key="1">
    <source>
        <dbReference type="SAM" id="SignalP"/>
    </source>
</evidence>
<accession>A0A941BCK4</accession>
<feature type="chain" id="PRO_5039061700" description="Lipoprotein" evidence="1">
    <location>
        <begin position="27"/>
        <end position="291"/>
    </location>
</feature>
<dbReference type="EMBL" id="JAGPYQ010000002">
    <property type="protein sequence ID" value="MBQ0854832.1"/>
    <property type="molecule type" value="Genomic_DNA"/>
</dbReference>
<evidence type="ECO:0000313" key="3">
    <source>
        <dbReference type="Proteomes" id="UP000677413"/>
    </source>
</evidence>
<keyword evidence="1" id="KW-0732">Signal</keyword>
<feature type="signal peptide" evidence="1">
    <location>
        <begin position="1"/>
        <end position="26"/>
    </location>
</feature>
<sequence>MPRTTPASVALAATAALLLGACSATTEPTAATGPVPGPTATVAPARVTHTLPDDPALMVLPATGAESRWTQGLDVLGQQVTRSVAADCAREAGTGLPPEPPLAFISYAELPDLAYLGRHGFGHGTEVPVPAASATPVRTGSDAEIRRCRARGEAAGEKVREAYLPLQRLWFGELSASRRDPAAVRALRTLSGCLTDKGYRVRDEEAFFALVDRTMMNASTADYARQDRALGSAYATCMRPVEAVREPLRRTLRRQFLDRHAQEVRKLRAALVPTVRDAERTYGARLMFPTP</sequence>
<name>A0A941BCK4_9ACTN</name>
<dbReference type="Proteomes" id="UP000677413">
    <property type="component" value="Unassembled WGS sequence"/>
</dbReference>
<dbReference type="RefSeq" id="WP_210892780.1">
    <property type="nucleotide sequence ID" value="NZ_JAGPYQ010000002.1"/>
</dbReference>
<evidence type="ECO:0000313" key="2">
    <source>
        <dbReference type="EMBL" id="MBQ0854832.1"/>
    </source>
</evidence>
<keyword evidence="3" id="KW-1185">Reference proteome</keyword>
<proteinExistence type="predicted"/>
<protein>
    <recommendedName>
        <fullName evidence="4">Lipoprotein</fullName>
    </recommendedName>
</protein>